<keyword evidence="2" id="KW-1185">Reference proteome</keyword>
<sequence>MAVVELEAGPLLVLVSADIDSRGHFSRNGQLEFAVGFTSLNIQLLREKLIEHGVEVDDIKEDDGHFSQLTGSYA</sequence>
<protein>
    <submittedName>
        <fullName evidence="1">Uncharacterized protein</fullName>
    </submittedName>
</protein>
<reference evidence="1 2" key="1">
    <citation type="submission" date="2019-12" db="EMBL/GenBank/DDBJ databases">
        <authorList>
            <person name="Huq M.A."/>
        </authorList>
    </citation>
    <scope>NUCLEOTIDE SEQUENCE [LARGE SCALE GENOMIC DNA]</scope>
    <source>
        <strain evidence="1 2">MAH-34</strain>
    </source>
</reference>
<evidence type="ECO:0000313" key="1">
    <source>
        <dbReference type="EMBL" id="MVQ36287.1"/>
    </source>
</evidence>
<name>A0ABW9U846_9BACL</name>
<dbReference type="RefSeq" id="WP_157320170.1">
    <property type="nucleotide sequence ID" value="NZ_WSEM01000016.1"/>
</dbReference>
<evidence type="ECO:0000313" key="2">
    <source>
        <dbReference type="Proteomes" id="UP000467637"/>
    </source>
</evidence>
<organism evidence="1 2">
    <name type="scientific">Paenibacillus anseongense</name>
    <dbReference type="NCBI Taxonomy" id="2682845"/>
    <lineage>
        <taxon>Bacteria</taxon>
        <taxon>Bacillati</taxon>
        <taxon>Bacillota</taxon>
        <taxon>Bacilli</taxon>
        <taxon>Bacillales</taxon>
        <taxon>Paenibacillaceae</taxon>
        <taxon>Paenibacillus</taxon>
    </lineage>
</organism>
<gene>
    <name evidence="1" type="ORF">GON05_16885</name>
</gene>
<dbReference type="EMBL" id="WSEM01000016">
    <property type="protein sequence ID" value="MVQ36287.1"/>
    <property type="molecule type" value="Genomic_DNA"/>
</dbReference>
<comment type="caution">
    <text evidence="1">The sequence shown here is derived from an EMBL/GenBank/DDBJ whole genome shotgun (WGS) entry which is preliminary data.</text>
</comment>
<accession>A0ABW9U846</accession>
<proteinExistence type="predicted"/>
<dbReference type="Proteomes" id="UP000467637">
    <property type="component" value="Unassembled WGS sequence"/>
</dbReference>